<evidence type="ECO:0000313" key="4">
    <source>
        <dbReference type="EMBL" id="KAK3909716.1"/>
    </source>
</evidence>
<feature type="region of interest" description="Disordered" evidence="1">
    <location>
        <begin position="369"/>
        <end position="388"/>
    </location>
</feature>
<feature type="domain" description="C2H2-type" evidence="2">
    <location>
        <begin position="54"/>
        <end position="74"/>
    </location>
</feature>
<dbReference type="EMBL" id="JAHWGI010000033">
    <property type="protein sequence ID" value="KAK3908249.1"/>
    <property type="molecule type" value="Genomic_DNA"/>
</dbReference>
<name>A0AAE1GSP2_9NEOP</name>
<dbReference type="InterPro" id="IPR013087">
    <property type="entry name" value="Znf_C2H2_type"/>
</dbReference>
<organism evidence="3 8">
    <name type="scientific">Frankliniella fusca</name>
    <dbReference type="NCBI Taxonomy" id="407009"/>
    <lineage>
        <taxon>Eukaryota</taxon>
        <taxon>Metazoa</taxon>
        <taxon>Ecdysozoa</taxon>
        <taxon>Arthropoda</taxon>
        <taxon>Hexapoda</taxon>
        <taxon>Insecta</taxon>
        <taxon>Pterygota</taxon>
        <taxon>Neoptera</taxon>
        <taxon>Paraneoptera</taxon>
        <taxon>Thysanoptera</taxon>
        <taxon>Terebrantia</taxon>
        <taxon>Thripoidea</taxon>
        <taxon>Thripidae</taxon>
        <taxon>Frankliniella</taxon>
    </lineage>
</organism>
<evidence type="ECO:0000313" key="5">
    <source>
        <dbReference type="EMBL" id="KAK3912184.1"/>
    </source>
</evidence>
<dbReference type="EMBL" id="JAHWGI010000559">
    <property type="protein sequence ID" value="KAK3916621.1"/>
    <property type="molecule type" value="Genomic_DNA"/>
</dbReference>
<proteinExistence type="predicted"/>
<evidence type="ECO:0000313" key="6">
    <source>
        <dbReference type="EMBL" id="KAK3912215.1"/>
    </source>
</evidence>
<evidence type="ECO:0000313" key="8">
    <source>
        <dbReference type="Proteomes" id="UP001219518"/>
    </source>
</evidence>
<dbReference type="PROSITE" id="PS00028">
    <property type="entry name" value="ZINC_FINGER_C2H2_1"/>
    <property type="match status" value="1"/>
</dbReference>
<sequence>MSDEDIFFEACDVRLNPTPPSDVSTPVDLSGVTGFPVNISASVQAPSGAQGHICPKCAKVLKTKSGFKRHLVLHKLNDINARKPQEDQLRSVSVTLFQDVVKEIGEEPSIGESGALKKTFVSKLSSSSDMSLDLISSICSPLLDIILTRDKVMPSVHLEEALSKLNNLLCNSEFCDAIKSKLSPLIIPCDEDSVTVNIVCNRDHQVAYKDFLMSDNDVIAFKKHLGALLRSVYKLGSKSSNNVWQLRCKAIRERFVDSSRNLTDDMFLDVKLWQSGEIVLNEEALNMFVGVEKITQVLLDKDSSVLADSIFNSLTDPENLVVLDKMRLLSRGILAEDLALDFLHDLVNSHTAVSCRLDAQRKMQKVSERNVSLRTDLKRNPNPKPNPN</sequence>
<evidence type="ECO:0000256" key="1">
    <source>
        <dbReference type="SAM" id="MobiDB-lite"/>
    </source>
</evidence>
<dbReference type="AlphaFoldDB" id="A0AAE1GSP2"/>
<gene>
    <name evidence="3" type="ORF">KUF71_018762</name>
    <name evidence="4" type="ORF">KUF71_019725</name>
    <name evidence="5" type="ORF">KUF71_021754</name>
    <name evidence="6" type="ORF">KUF71_021785</name>
    <name evidence="7" type="ORF">KUF71_025724</name>
</gene>
<dbReference type="EMBL" id="JAHWGI010000109">
    <property type="protein sequence ID" value="KAK3909716.1"/>
    <property type="molecule type" value="Genomic_DNA"/>
</dbReference>
<evidence type="ECO:0000313" key="3">
    <source>
        <dbReference type="EMBL" id="KAK3908249.1"/>
    </source>
</evidence>
<reference evidence="3" key="2">
    <citation type="journal article" date="2023" name="BMC Genomics">
        <title>Pest status, molecular evolution, and epigenetic factors derived from the genome assembly of Frankliniella fusca, a thysanopteran phytovirus vector.</title>
        <authorList>
            <person name="Catto M.A."/>
            <person name="Labadie P.E."/>
            <person name="Jacobson A.L."/>
            <person name="Kennedy G.G."/>
            <person name="Srinivasan R."/>
            <person name="Hunt B.G."/>
        </authorList>
    </citation>
    <scope>NUCLEOTIDE SEQUENCE</scope>
    <source>
        <strain evidence="3">PL_HMW_Pooled</strain>
    </source>
</reference>
<accession>A0AAE1GSP2</accession>
<comment type="caution">
    <text evidence="3">The sequence shown here is derived from an EMBL/GenBank/DDBJ whole genome shotgun (WGS) entry which is preliminary data.</text>
</comment>
<dbReference type="EMBL" id="JAHWGI010000292">
    <property type="protein sequence ID" value="KAK3912184.1"/>
    <property type="molecule type" value="Genomic_DNA"/>
</dbReference>
<protein>
    <submittedName>
        <fullName evidence="3">Zinc finger protein 496</fullName>
    </submittedName>
</protein>
<evidence type="ECO:0000313" key="7">
    <source>
        <dbReference type="EMBL" id="KAK3916621.1"/>
    </source>
</evidence>
<dbReference type="Proteomes" id="UP001219518">
    <property type="component" value="Unassembled WGS sequence"/>
</dbReference>
<dbReference type="EMBL" id="JAHWGI010000292">
    <property type="protein sequence ID" value="KAK3912215.1"/>
    <property type="molecule type" value="Genomic_DNA"/>
</dbReference>
<reference evidence="3" key="1">
    <citation type="submission" date="2021-07" db="EMBL/GenBank/DDBJ databases">
        <authorList>
            <person name="Catto M.A."/>
            <person name="Jacobson A."/>
            <person name="Kennedy G."/>
            <person name="Labadie P."/>
            <person name="Hunt B.G."/>
            <person name="Srinivasan R."/>
        </authorList>
    </citation>
    <scope>NUCLEOTIDE SEQUENCE</scope>
    <source>
        <strain evidence="3">PL_HMW_Pooled</strain>
        <tissue evidence="3">Head</tissue>
    </source>
</reference>
<keyword evidence="8" id="KW-1185">Reference proteome</keyword>
<evidence type="ECO:0000259" key="2">
    <source>
        <dbReference type="PROSITE" id="PS00028"/>
    </source>
</evidence>